<feature type="coiled-coil region" evidence="5">
    <location>
        <begin position="392"/>
        <end position="731"/>
    </location>
</feature>
<evidence type="ECO:0000313" key="7">
    <source>
        <dbReference type="EMBL" id="KAK1351678.1"/>
    </source>
</evidence>
<keyword evidence="2" id="KW-0539">Nucleus</keyword>
<keyword evidence="1 5" id="KW-0175">Coiled coil</keyword>
<evidence type="ECO:0000256" key="2">
    <source>
        <dbReference type="ARBA" id="ARBA00023242"/>
    </source>
</evidence>
<dbReference type="InterPro" id="IPR040418">
    <property type="entry name" value="CRWN"/>
</dbReference>
<dbReference type="PANTHER" id="PTHR31908:SF2">
    <property type="entry name" value="PROTEIN CROWDED NUCLEI 4"/>
    <property type="match status" value="1"/>
</dbReference>
<comment type="caution">
    <text evidence="7">The sequence shown here is derived from an EMBL/GenBank/DDBJ whole genome shotgun (WGS) entry which is preliminary data.</text>
</comment>
<sequence>MASPRLTVIQSEKTTVTSSSRVLRNNDDDLWKRLEEAGFDEDSIKRRDKASLIAYISKLESEIYDHQYQMGLLIMERKEWVSKSEQTEAALNSAELMRKHDKASHVAALAEAKKREDSLKKAIEIERECLANIEKTLHELRAEYAETKVSADTKLVEAKNMMEDALKKLSEADAKMLAAESLEAEAGRYHSAAERKLHEVEAREDDLRRRIASFKTECDTKEEEFLHERQSLCERQKTLQQSEQGLVDGQVLLNKRESHIFDRTRELNRKEKELEASKLKLEEELQALAEEQANLKIKASSLSLREEVVTKRECELKKREEDVLVLQEKLEKKESERIQQLLANYEASLSNKKSEFEAELELKRKLVHDDIENKRRDWELREVDLHHREELISEKEHELEMQSRAVVEKERDLTERFSLLEEKENSLEAVKKEIQSKESLLQKEKEEINSSKLDLQRSLDALENEKQQIYHAEEKMKAMKSETDELFVLESKLKEEIETIRAQKQELEVEADEMKELKLKFEVEWQSIDEKRKELQKEAECINEEREALYRTLKDERNSLKLEKDAMWAEYTRNNESLSRDREEFLSKMEHERSELFSNIQKERSDFSLAFEVQTKDLEDRLAKRREEIESYLVERERAFEEEKRKELMRMDSLRETLARETEQVNLELSRLDSERREINLDREKRDREWAELNNSIEELKVQRQKLEKQRELMRADKEEILVQIERLKQMEDLKVVPDRLAITDILQSDIQPSKKVSARRSLKQQTGIVDTDCRAENNGNASPGKGSVIISPPISTPFSWLKRCASSLLEQKVSNKKMRHSEDIVDPSTISARLDAPEDEHAVKSVNQTSVHAKETTVYIDKIITIREVTSFNDGRIIGNSQDPEEGLSQRADEKLEGNDDIESDKPDKNGEVEQKIMQASLTE</sequence>
<name>A0AAD8LX66_9APIA</name>
<feature type="compositionally biased region" description="Basic and acidic residues" evidence="6">
    <location>
        <begin position="892"/>
        <end position="916"/>
    </location>
</feature>
<dbReference type="GO" id="GO:0005652">
    <property type="term" value="C:nuclear lamina"/>
    <property type="evidence" value="ECO:0007669"/>
    <property type="project" value="UniProtKB-SubCell"/>
</dbReference>
<accession>A0AAD8LX66</accession>
<evidence type="ECO:0000256" key="3">
    <source>
        <dbReference type="ARBA" id="ARBA00024186"/>
    </source>
</evidence>
<feature type="region of interest" description="Disordered" evidence="6">
    <location>
        <begin position="876"/>
        <end position="925"/>
    </location>
</feature>
<dbReference type="Proteomes" id="UP001237642">
    <property type="component" value="Unassembled WGS sequence"/>
</dbReference>
<keyword evidence="8" id="KW-1185">Reference proteome</keyword>
<reference evidence="7" key="2">
    <citation type="submission" date="2023-05" db="EMBL/GenBank/DDBJ databases">
        <authorList>
            <person name="Schelkunov M.I."/>
        </authorList>
    </citation>
    <scope>NUCLEOTIDE SEQUENCE</scope>
    <source>
        <strain evidence="7">Hsosn_3</strain>
        <tissue evidence="7">Leaf</tissue>
    </source>
</reference>
<organism evidence="7 8">
    <name type="scientific">Heracleum sosnowskyi</name>
    <dbReference type="NCBI Taxonomy" id="360622"/>
    <lineage>
        <taxon>Eukaryota</taxon>
        <taxon>Viridiplantae</taxon>
        <taxon>Streptophyta</taxon>
        <taxon>Embryophyta</taxon>
        <taxon>Tracheophyta</taxon>
        <taxon>Spermatophyta</taxon>
        <taxon>Magnoliopsida</taxon>
        <taxon>eudicotyledons</taxon>
        <taxon>Gunneridae</taxon>
        <taxon>Pentapetalae</taxon>
        <taxon>asterids</taxon>
        <taxon>campanulids</taxon>
        <taxon>Apiales</taxon>
        <taxon>Apiaceae</taxon>
        <taxon>Apioideae</taxon>
        <taxon>apioid superclade</taxon>
        <taxon>Tordylieae</taxon>
        <taxon>Tordyliinae</taxon>
        <taxon>Heracleum</taxon>
    </lineage>
</organism>
<evidence type="ECO:0000256" key="4">
    <source>
        <dbReference type="ARBA" id="ARBA00024208"/>
    </source>
</evidence>
<dbReference type="AlphaFoldDB" id="A0AAD8LX66"/>
<dbReference type="EMBL" id="JAUIZM010000028">
    <property type="protein sequence ID" value="KAK1351678.1"/>
    <property type="molecule type" value="Genomic_DNA"/>
</dbReference>
<evidence type="ECO:0000313" key="8">
    <source>
        <dbReference type="Proteomes" id="UP001237642"/>
    </source>
</evidence>
<comment type="subcellular location">
    <subcellularLocation>
        <location evidence="3">Nucleus lamina</location>
    </subcellularLocation>
</comment>
<feature type="coiled-coil region" evidence="5">
    <location>
        <begin position="264"/>
        <end position="355"/>
    </location>
</feature>
<evidence type="ECO:0000256" key="1">
    <source>
        <dbReference type="ARBA" id="ARBA00023054"/>
    </source>
</evidence>
<feature type="coiled-coil region" evidence="5">
    <location>
        <begin position="123"/>
        <end position="224"/>
    </location>
</feature>
<dbReference type="PANTHER" id="PTHR31908">
    <property type="entry name" value="PROTEIN CROWDED NUCLEI 4"/>
    <property type="match status" value="1"/>
</dbReference>
<evidence type="ECO:0000256" key="5">
    <source>
        <dbReference type="SAM" id="Coils"/>
    </source>
</evidence>
<evidence type="ECO:0000256" key="6">
    <source>
        <dbReference type="SAM" id="MobiDB-lite"/>
    </source>
</evidence>
<proteinExistence type="inferred from homology"/>
<reference evidence="7" key="1">
    <citation type="submission" date="2023-02" db="EMBL/GenBank/DDBJ databases">
        <title>Genome of toxic invasive species Heracleum sosnowskyi carries increased number of genes despite the absence of recent whole-genome duplications.</title>
        <authorList>
            <person name="Schelkunov M."/>
            <person name="Shtratnikova V."/>
            <person name="Makarenko M."/>
            <person name="Klepikova A."/>
            <person name="Omelchenko D."/>
            <person name="Novikova G."/>
            <person name="Obukhova E."/>
            <person name="Bogdanov V."/>
            <person name="Penin A."/>
            <person name="Logacheva M."/>
        </authorList>
    </citation>
    <scope>NUCLEOTIDE SEQUENCE</scope>
    <source>
        <strain evidence="7">Hsosn_3</strain>
        <tissue evidence="7">Leaf</tissue>
    </source>
</reference>
<protein>
    <submittedName>
        <fullName evidence="7">Protein CROWDED NUCLEI 4</fullName>
    </submittedName>
</protein>
<dbReference type="GO" id="GO:0006997">
    <property type="term" value="P:nucleus organization"/>
    <property type="evidence" value="ECO:0007669"/>
    <property type="project" value="InterPro"/>
</dbReference>
<gene>
    <name evidence="7" type="ORF">POM88_054137</name>
</gene>
<comment type="similarity">
    <text evidence="4">Belongs to the CRWN family.</text>
</comment>